<keyword evidence="1" id="KW-0597">Phosphoprotein</keyword>
<feature type="modified residue" description="4-aspartylphosphate" evidence="1">
    <location>
        <position position="53"/>
    </location>
</feature>
<dbReference type="AlphaFoldDB" id="A0A6G2DFH4"/>
<dbReference type="EMBL" id="WNHQ01002029">
    <property type="protein sequence ID" value="MTV75330.1"/>
    <property type="molecule type" value="Genomic_DNA"/>
</dbReference>
<comment type="caution">
    <text evidence="3">The sequence shown here is derived from an EMBL/GenBank/DDBJ whole genome shotgun (WGS) entry which is preliminary data.</text>
</comment>
<name>A0A6G2DFH4_STREE</name>
<organism evidence="3 4">
    <name type="scientific">Streptococcus pneumoniae</name>
    <dbReference type="NCBI Taxonomy" id="1313"/>
    <lineage>
        <taxon>Bacteria</taxon>
        <taxon>Bacillati</taxon>
        <taxon>Bacillota</taxon>
        <taxon>Bacilli</taxon>
        <taxon>Lactobacillales</taxon>
        <taxon>Streptococcaceae</taxon>
        <taxon>Streptococcus</taxon>
    </lineage>
</organism>
<evidence type="ECO:0000259" key="2">
    <source>
        <dbReference type="PROSITE" id="PS50110"/>
    </source>
</evidence>
<evidence type="ECO:0000256" key="1">
    <source>
        <dbReference type="PROSITE-ProRule" id="PRU00169"/>
    </source>
</evidence>
<reference evidence="3 4" key="1">
    <citation type="submission" date="2019-11" db="EMBL/GenBank/DDBJ databases">
        <title>Growth characteristics of pneumococcus vary with the chemical composition of the capsule and with environmental conditions.</title>
        <authorList>
            <person name="Tothpal A."/>
            <person name="Desobry K."/>
            <person name="Joshi S."/>
            <person name="Wyllie A.L."/>
            <person name="Weinberger D.M."/>
        </authorList>
    </citation>
    <scope>NUCLEOTIDE SEQUENCE [LARGE SCALE GENOMIC DNA]</scope>
    <source>
        <strain evidence="4">pnumococcus19F</strain>
    </source>
</reference>
<sequence>MKVLVAEDQSMLRDAMCQLLTLQPDVESVLQAKNGQEAIQLLEKESVDIAILDVE</sequence>
<dbReference type="PROSITE" id="PS50110">
    <property type="entry name" value="RESPONSE_REGULATORY"/>
    <property type="match status" value="1"/>
</dbReference>
<dbReference type="Proteomes" id="UP000483094">
    <property type="component" value="Unassembled WGS sequence"/>
</dbReference>
<evidence type="ECO:0000313" key="3">
    <source>
        <dbReference type="EMBL" id="MTV75330.1"/>
    </source>
</evidence>
<feature type="non-terminal residue" evidence="3">
    <location>
        <position position="55"/>
    </location>
</feature>
<evidence type="ECO:0000313" key="4">
    <source>
        <dbReference type="Proteomes" id="UP000483094"/>
    </source>
</evidence>
<accession>A0A6G2DFH4</accession>
<dbReference type="GO" id="GO:0000160">
    <property type="term" value="P:phosphorelay signal transduction system"/>
    <property type="evidence" value="ECO:0007669"/>
    <property type="project" value="InterPro"/>
</dbReference>
<proteinExistence type="predicted"/>
<dbReference type="Pfam" id="PF00072">
    <property type="entry name" value="Response_reg"/>
    <property type="match status" value="1"/>
</dbReference>
<dbReference type="Gene3D" id="3.40.50.2300">
    <property type="match status" value="1"/>
</dbReference>
<dbReference type="InterPro" id="IPR011006">
    <property type="entry name" value="CheY-like_superfamily"/>
</dbReference>
<dbReference type="InterPro" id="IPR001789">
    <property type="entry name" value="Sig_transdc_resp-reg_receiver"/>
</dbReference>
<protein>
    <submittedName>
        <fullName evidence="3">Response regulator</fullName>
    </submittedName>
</protein>
<gene>
    <name evidence="3" type="ORF">GM540_15430</name>
</gene>
<feature type="domain" description="Response regulatory" evidence="2">
    <location>
        <begin position="2"/>
        <end position="55"/>
    </location>
</feature>
<dbReference type="SUPFAM" id="SSF52172">
    <property type="entry name" value="CheY-like"/>
    <property type="match status" value="1"/>
</dbReference>
<dbReference type="RefSeq" id="WP_153297253.1">
    <property type="nucleotide sequence ID" value="NZ_FHON01000103.1"/>
</dbReference>